<protein>
    <submittedName>
        <fullName evidence="1">AlpA family transcriptional regulator</fullName>
    </submittedName>
</protein>
<name>A0AAE3W9E8_9RHOB</name>
<dbReference type="InterPro" id="IPR052931">
    <property type="entry name" value="Prophage_regulatory_activator"/>
</dbReference>
<organism evidence="1 2">
    <name type="scientific">Marimonas arenosa</name>
    <dbReference type="NCBI Taxonomy" id="1795305"/>
    <lineage>
        <taxon>Bacteria</taxon>
        <taxon>Pseudomonadati</taxon>
        <taxon>Pseudomonadota</taxon>
        <taxon>Alphaproteobacteria</taxon>
        <taxon>Rhodobacterales</taxon>
        <taxon>Paracoccaceae</taxon>
        <taxon>Marimonas</taxon>
    </lineage>
</organism>
<dbReference type="PANTHER" id="PTHR36154">
    <property type="entry name" value="DNA-BINDING TRANSCRIPTIONAL ACTIVATOR ALPA"/>
    <property type="match status" value="1"/>
</dbReference>
<sequence>MADTLLRRPEVEARTGLSRSTLYVWMKRGEFPQPVRLGARLVAWRESDVTAWLESREIRVA</sequence>
<comment type="caution">
    <text evidence="1">The sequence shown here is derived from an EMBL/GenBank/DDBJ whole genome shotgun (WGS) entry which is preliminary data.</text>
</comment>
<accession>A0AAE3W9E8</accession>
<dbReference type="Pfam" id="PF05930">
    <property type="entry name" value="Phage_AlpA"/>
    <property type="match status" value="1"/>
</dbReference>
<dbReference type="EMBL" id="JANHAX010000001">
    <property type="protein sequence ID" value="MDQ2088644.1"/>
    <property type="molecule type" value="Genomic_DNA"/>
</dbReference>
<dbReference type="AlphaFoldDB" id="A0AAE3W9E8"/>
<proteinExistence type="predicted"/>
<dbReference type="InterPro" id="IPR009061">
    <property type="entry name" value="DNA-bd_dom_put_sf"/>
</dbReference>
<keyword evidence="2" id="KW-1185">Reference proteome</keyword>
<dbReference type="PANTHER" id="PTHR36154:SF1">
    <property type="entry name" value="DNA-BINDING TRANSCRIPTIONAL ACTIVATOR ALPA"/>
    <property type="match status" value="1"/>
</dbReference>
<dbReference type="Proteomes" id="UP001226762">
    <property type="component" value="Unassembled WGS sequence"/>
</dbReference>
<reference evidence="1" key="1">
    <citation type="submission" date="2022-07" db="EMBL/GenBank/DDBJ databases">
        <authorList>
            <person name="Otstavnykh N."/>
            <person name="Isaeva M."/>
            <person name="Bystritskaya E."/>
        </authorList>
    </citation>
    <scope>NUCLEOTIDE SEQUENCE</scope>
    <source>
        <strain evidence="1">KCTC 52189</strain>
    </source>
</reference>
<dbReference type="SUPFAM" id="SSF46955">
    <property type="entry name" value="Putative DNA-binding domain"/>
    <property type="match status" value="1"/>
</dbReference>
<reference evidence="1" key="2">
    <citation type="submission" date="2023-02" db="EMBL/GenBank/DDBJ databases">
        <title>'Rhodoalgimonas zhirmunskyi' gen. nov., isolated from a red alga.</title>
        <authorList>
            <person name="Nedashkovskaya O.I."/>
            <person name="Otstavnykh N.Y."/>
            <person name="Bystritskaya E.P."/>
            <person name="Balabanova L.A."/>
            <person name="Isaeva M.P."/>
        </authorList>
    </citation>
    <scope>NUCLEOTIDE SEQUENCE</scope>
    <source>
        <strain evidence="1">KCTC 52189</strain>
    </source>
</reference>
<evidence type="ECO:0000313" key="1">
    <source>
        <dbReference type="EMBL" id="MDQ2088644.1"/>
    </source>
</evidence>
<gene>
    <name evidence="1" type="ORF">NO357_01845</name>
</gene>
<dbReference type="RefSeq" id="WP_306733909.1">
    <property type="nucleotide sequence ID" value="NZ_JANHAX010000001.1"/>
</dbReference>
<dbReference type="InterPro" id="IPR010260">
    <property type="entry name" value="AlpA"/>
</dbReference>
<evidence type="ECO:0000313" key="2">
    <source>
        <dbReference type="Proteomes" id="UP001226762"/>
    </source>
</evidence>
<dbReference type="Gene3D" id="1.10.238.160">
    <property type="match status" value="1"/>
</dbReference>